<comment type="subcellular location">
    <subcellularLocation>
        <location evidence="2">Cell membrane</location>
        <topology evidence="2">Multi-pass membrane protein</topology>
    </subcellularLocation>
</comment>
<dbReference type="GO" id="GO:0016024">
    <property type="term" value="P:CDP-diacylglycerol biosynthetic process"/>
    <property type="evidence" value="ECO:0007669"/>
    <property type="project" value="TreeGrafter"/>
</dbReference>
<keyword evidence="14" id="KW-0443">Lipid metabolism</keyword>
<keyword evidence="8" id="KW-1003">Cell membrane</keyword>
<evidence type="ECO:0000256" key="9">
    <source>
        <dbReference type="ARBA" id="ARBA00022516"/>
    </source>
</evidence>
<evidence type="ECO:0000313" key="24">
    <source>
        <dbReference type="EMBL" id="SDT32336.1"/>
    </source>
</evidence>
<evidence type="ECO:0000256" key="6">
    <source>
        <dbReference type="ARBA" id="ARBA00012487"/>
    </source>
</evidence>
<dbReference type="PANTHER" id="PTHR46382">
    <property type="entry name" value="PHOSPHATIDATE CYTIDYLYLTRANSFERASE"/>
    <property type="match status" value="1"/>
</dbReference>
<evidence type="ECO:0000256" key="16">
    <source>
        <dbReference type="ARBA" id="ARBA00023209"/>
    </source>
</evidence>
<dbReference type="EMBL" id="LT629758">
    <property type="protein sequence ID" value="SDT32336.1"/>
    <property type="molecule type" value="Genomic_DNA"/>
</dbReference>
<evidence type="ECO:0000256" key="21">
    <source>
        <dbReference type="ARBA" id="ARBA00032396"/>
    </source>
</evidence>
<evidence type="ECO:0000256" key="17">
    <source>
        <dbReference type="ARBA" id="ARBA00023264"/>
    </source>
</evidence>
<keyword evidence="13" id="KW-1133">Transmembrane helix</keyword>
<evidence type="ECO:0000256" key="5">
    <source>
        <dbReference type="ARBA" id="ARBA00010185"/>
    </source>
</evidence>
<evidence type="ECO:0000256" key="15">
    <source>
        <dbReference type="ARBA" id="ARBA00023136"/>
    </source>
</evidence>
<evidence type="ECO:0000256" key="1">
    <source>
        <dbReference type="ARBA" id="ARBA00001698"/>
    </source>
</evidence>
<comment type="similarity">
    <text evidence="5">Belongs to the CDS family.</text>
</comment>
<dbReference type="Pfam" id="PF01148">
    <property type="entry name" value="CTP_transf_1"/>
    <property type="match status" value="1"/>
</dbReference>
<gene>
    <name evidence="24" type="ORF">SAMN04489716_3291</name>
</gene>
<evidence type="ECO:0000256" key="7">
    <source>
        <dbReference type="ARBA" id="ARBA00019373"/>
    </source>
</evidence>
<evidence type="ECO:0000256" key="3">
    <source>
        <dbReference type="ARBA" id="ARBA00005119"/>
    </source>
</evidence>
<evidence type="ECO:0000256" key="2">
    <source>
        <dbReference type="ARBA" id="ARBA00004651"/>
    </source>
</evidence>
<keyword evidence="17" id="KW-1208">Phospholipid metabolism</keyword>
<evidence type="ECO:0000256" key="12">
    <source>
        <dbReference type="ARBA" id="ARBA00022695"/>
    </source>
</evidence>
<organism evidence="24 25">
    <name type="scientific">Actinoplanes derwentensis</name>
    <dbReference type="NCBI Taxonomy" id="113562"/>
    <lineage>
        <taxon>Bacteria</taxon>
        <taxon>Bacillati</taxon>
        <taxon>Actinomycetota</taxon>
        <taxon>Actinomycetes</taxon>
        <taxon>Micromonosporales</taxon>
        <taxon>Micromonosporaceae</taxon>
        <taxon>Actinoplanes</taxon>
    </lineage>
</organism>
<dbReference type="OrthoDB" id="9799199at2"/>
<dbReference type="GO" id="GO:0005886">
    <property type="term" value="C:plasma membrane"/>
    <property type="evidence" value="ECO:0007669"/>
    <property type="project" value="UniProtKB-SubCell"/>
</dbReference>
<dbReference type="Proteomes" id="UP000198688">
    <property type="component" value="Chromosome I"/>
</dbReference>
<evidence type="ECO:0000313" key="25">
    <source>
        <dbReference type="Proteomes" id="UP000198688"/>
    </source>
</evidence>
<keyword evidence="16" id="KW-0594">Phospholipid biosynthesis</keyword>
<dbReference type="PANTHER" id="PTHR46382:SF1">
    <property type="entry name" value="PHOSPHATIDATE CYTIDYLYLTRANSFERASE"/>
    <property type="match status" value="1"/>
</dbReference>
<dbReference type="STRING" id="113562.SAMN04489716_3291"/>
<accession>A0A1H1ZGK3</accession>
<comment type="catalytic activity">
    <reaction evidence="1">
        <text>a 1,2-diacyl-sn-glycero-3-phosphate + CTP + H(+) = a CDP-1,2-diacyl-sn-glycerol + diphosphate</text>
        <dbReference type="Rhea" id="RHEA:16229"/>
        <dbReference type="ChEBI" id="CHEBI:15378"/>
        <dbReference type="ChEBI" id="CHEBI:33019"/>
        <dbReference type="ChEBI" id="CHEBI:37563"/>
        <dbReference type="ChEBI" id="CHEBI:58332"/>
        <dbReference type="ChEBI" id="CHEBI:58608"/>
        <dbReference type="EC" id="2.7.7.41"/>
    </reaction>
</comment>
<dbReference type="RefSeq" id="WP_092545448.1">
    <property type="nucleotide sequence ID" value="NZ_BOMJ01000005.1"/>
</dbReference>
<evidence type="ECO:0000256" key="23">
    <source>
        <dbReference type="ARBA" id="ARBA00033406"/>
    </source>
</evidence>
<name>A0A1H1ZGK3_9ACTN</name>
<dbReference type="AlphaFoldDB" id="A0A1H1ZGK3"/>
<evidence type="ECO:0000256" key="13">
    <source>
        <dbReference type="ARBA" id="ARBA00022989"/>
    </source>
</evidence>
<protein>
    <recommendedName>
        <fullName evidence="7">Phosphatidate cytidylyltransferase</fullName>
        <ecNumber evidence="6">2.7.7.41</ecNumber>
    </recommendedName>
    <alternativeName>
        <fullName evidence="20">CDP-DAG synthase</fullName>
    </alternativeName>
    <alternativeName>
        <fullName evidence="22">CDP-DG synthase</fullName>
    </alternativeName>
    <alternativeName>
        <fullName evidence="18">CDP-diacylglycerol synthase</fullName>
    </alternativeName>
    <alternativeName>
        <fullName evidence="21">CDP-diglyceride pyrophosphorylase</fullName>
    </alternativeName>
    <alternativeName>
        <fullName evidence="23">CDP-diglyceride synthase</fullName>
    </alternativeName>
    <alternativeName>
        <fullName evidence="19">CTP:phosphatidate cytidylyltransferase</fullName>
    </alternativeName>
</protein>
<comment type="pathway">
    <text evidence="3">Phospholipid metabolism; CDP-diacylglycerol biosynthesis; CDP-diacylglycerol from sn-glycerol 3-phosphate: step 3/3.</text>
</comment>
<keyword evidence="15" id="KW-0472">Membrane</keyword>
<evidence type="ECO:0000256" key="4">
    <source>
        <dbReference type="ARBA" id="ARBA00005189"/>
    </source>
</evidence>
<evidence type="ECO:0000256" key="19">
    <source>
        <dbReference type="ARBA" id="ARBA00031825"/>
    </source>
</evidence>
<dbReference type="GO" id="GO:0004605">
    <property type="term" value="F:phosphatidate cytidylyltransferase activity"/>
    <property type="evidence" value="ECO:0007669"/>
    <property type="project" value="UniProtKB-EC"/>
</dbReference>
<evidence type="ECO:0000256" key="11">
    <source>
        <dbReference type="ARBA" id="ARBA00022692"/>
    </source>
</evidence>
<keyword evidence="11" id="KW-0812">Transmembrane</keyword>
<evidence type="ECO:0000256" key="10">
    <source>
        <dbReference type="ARBA" id="ARBA00022679"/>
    </source>
</evidence>
<evidence type="ECO:0000256" key="18">
    <source>
        <dbReference type="ARBA" id="ARBA00029893"/>
    </source>
</evidence>
<keyword evidence="12 24" id="KW-0548">Nucleotidyltransferase</keyword>
<reference evidence="24 25" key="1">
    <citation type="submission" date="2016-10" db="EMBL/GenBank/DDBJ databases">
        <authorList>
            <person name="de Groot N.N."/>
        </authorList>
    </citation>
    <scope>NUCLEOTIDE SEQUENCE [LARGE SCALE GENOMIC DNA]</scope>
    <source>
        <strain evidence="24 25">DSM 43941</strain>
    </source>
</reference>
<keyword evidence="9" id="KW-0444">Lipid biosynthesis</keyword>
<proteinExistence type="inferred from homology"/>
<dbReference type="EC" id="2.7.7.41" evidence="6"/>
<evidence type="ECO:0000256" key="14">
    <source>
        <dbReference type="ARBA" id="ARBA00023098"/>
    </source>
</evidence>
<keyword evidence="25" id="KW-1185">Reference proteome</keyword>
<keyword evidence="10 24" id="KW-0808">Transferase</keyword>
<evidence type="ECO:0000256" key="8">
    <source>
        <dbReference type="ARBA" id="ARBA00022475"/>
    </source>
</evidence>
<comment type="pathway">
    <text evidence="4">Lipid metabolism.</text>
</comment>
<sequence>MDLQRIRTFVLIGPPVVLLVHRGGTPFRVLSAAVAGAASGELHHLLTRGDNPAASIRVGLATGLGVLLNVRPAWRWAVLAGVACPGSGTAAAVGSSLLAGKTLADWVADSDADPAVRRDFLSILISTWAADAAADVTGPRLGGPRLPSWVNERKVYSAYGMGVAAAALTRGVLQWYAPTSPVTGAAIGVLAAAGDIVESAAKRRAGSKDSGTVLPGYGGVLDRMDSALVNLVMWRIVRRRPGRAG</sequence>
<evidence type="ECO:0000256" key="22">
    <source>
        <dbReference type="ARBA" id="ARBA00032743"/>
    </source>
</evidence>
<evidence type="ECO:0000256" key="20">
    <source>
        <dbReference type="ARBA" id="ARBA00032253"/>
    </source>
</evidence>